<name>A0ABY4QMH7_9MYCO</name>
<gene>
    <name evidence="1" type="ORF">M5I08_05275</name>
</gene>
<organism evidence="1 2">
    <name type="scientific">Candidatus Mycobacterium methanotrophicum</name>
    <dbReference type="NCBI Taxonomy" id="2943498"/>
    <lineage>
        <taxon>Bacteria</taxon>
        <taxon>Bacillati</taxon>
        <taxon>Actinomycetota</taxon>
        <taxon>Actinomycetes</taxon>
        <taxon>Mycobacteriales</taxon>
        <taxon>Mycobacteriaceae</taxon>
        <taxon>Mycobacterium</taxon>
    </lineage>
</organism>
<reference evidence="1" key="1">
    <citation type="submission" date="2022-05" db="EMBL/GenBank/DDBJ databases">
        <title>A methanotrophic Mycobacterium dominates a cave microbial ecosystem.</title>
        <authorList>
            <person name="Van Spanning R.J.M."/>
            <person name="Guan Q."/>
            <person name="Melkonian C."/>
            <person name="Gallant J."/>
            <person name="Polerecky L."/>
            <person name="Flot J.-F."/>
            <person name="Brandt B.W."/>
            <person name="Braster M."/>
            <person name="Iturbe Espinoza P."/>
            <person name="Aerts J."/>
            <person name="Meima-Franke M."/>
            <person name="Piersma S.R."/>
            <person name="Bunduc C."/>
            <person name="Ummels R."/>
            <person name="Pain A."/>
            <person name="Fleming E.J."/>
            <person name="van der Wel N."/>
            <person name="Gherman V.D."/>
            <person name="Sarbu S.M."/>
            <person name="Bodelier P.L.E."/>
            <person name="Bitter W."/>
        </authorList>
    </citation>
    <scope>NUCLEOTIDE SEQUENCE</scope>
    <source>
        <strain evidence="1">Sulfur Cave</strain>
    </source>
</reference>
<keyword evidence="2" id="KW-1185">Reference proteome</keyword>
<proteinExistence type="predicted"/>
<dbReference type="EMBL" id="CP097320">
    <property type="protein sequence ID" value="UQX11831.1"/>
    <property type="molecule type" value="Genomic_DNA"/>
</dbReference>
<evidence type="ECO:0000313" key="1">
    <source>
        <dbReference type="EMBL" id="UQX11831.1"/>
    </source>
</evidence>
<sequence>MAAKPLTGLVAPSTTMAVNHSANLAAGPLSQENLREWFTGRPVFGRVHGESASRVEIATLSRWRGSSERRGP</sequence>
<accession>A0ABY4QMH7</accession>
<evidence type="ECO:0000313" key="2">
    <source>
        <dbReference type="Proteomes" id="UP001056610"/>
    </source>
</evidence>
<dbReference type="RefSeq" id="WP_219066668.1">
    <property type="nucleotide sequence ID" value="NZ_CAJUXY010000010.1"/>
</dbReference>
<protein>
    <submittedName>
        <fullName evidence="1">Uncharacterized protein</fullName>
    </submittedName>
</protein>
<dbReference type="Proteomes" id="UP001056610">
    <property type="component" value="Chromosome"/>
</dbReference>